<dbReference type="Proteomes" id="UP000438182">
    <property type="component" value="Unassembled WGS sequence"/>
</dbReference>
<evidence type="ECO:0000313" key="5">
    <source>
        <dbReference type="Proteomes" id="UP000438182"/>
    </source>
</evidence>
<dbReference type="AlphaFoldDB" id="A0A6I4NS33"/>
<dbReference type="PROSITE" id="PS50983">
    <property type="entry name" value="FE_B12_PBP"/>
    <property type="match status" value="1"/>
</dbReference>
<proteinExistence type="inferred from homology"/>
<feature type="chain" id="PRO_5038466492" evidence="2">
    <location>
        <begin position="23"/>
        <end position="380"/>
    </location>
</feature>
<dbReference type="EMBL" id="WSTA01000004">
    <property type="protein sequence ID" value="MWB97288.1"/>
    <property type="molecule type" value="Genomic_DNA"/>
</dbReference>
<dbReference type="PROSITE" id="PS51318">
    <property type="entry name" value="TAT"/>
    <property type="match status" value="1"/>
</dbReference>
<evidence type="ECO:0000256" key="1">
    <source>
        <dbReference type="ARBA" id="ARBA00008814"/>
    </source>
</evidence>
<evidence type="ECO:0000259" key="3">
    <source>
        <dbReference type="PROSITE" id="PS50983"/>
    </source>
</evidence>
<comment type="caution">
    <text evidence="4">The sequence shown here is derived from an EMBL/GenBank/DDBJ whole genome shotgun (WGS) entry which is preliminary data.</text>
</comment>
<gene>
    <name evidence="4" type="ORF">GB864_01740</name>
</gene>
<name>A0A6I4NS33_9MICO</name>
<dbReference type="Gene3D" id="3.40.50.1980">
    <property type="entry name" value="Nitrogenase molybdenum iron protein domain"/>
    <property type="match status" value="2"/>
</dbReference>
<sequence>MSSRFRRSVLSIAAIAAAAALAGCAAAVPTGTGVRADAAVSREAECAGSQTPFAELAFAADPKAFEGPSTACLEDTSLPVVDSDESPALPATVIDVDGHEVEIASIERILPLDITGSIAATVFSLGLGEHVVGRDSSTGFPEAADLPEVTQGGHSLSAETILSLDPTVVITDTTLGPRDVLEQLRDAGIPLVIVTKERSVELIDDLVVQVADALGVPGRGAQLVAETQNRLDAVSAAIDDAIPADAADRPRMLFLYVRGTANVYYLFGEESGADSLIDAVGGVDVAEEIGWTGMKPITAEALVQAAPDLVLVMTHGLESTGGVDGLLDRVPALAATPAGEHRRIVDMADSEVLSFGPRAPEIIEALARAIYAPADSGPLQ</sequence>
<evidence type="ECO:0000256" key="2">
    <source>
        <dbReference type="SAM" id="SignalP"/>
    </source>
</evidence>
<dbReference type="PANTHER" id="PTHR30535:SF4">
    <property type="entry name" value="HEMIN-BINDING PERIPLASMIC PROTEIN HMUT"/>
    <property type="match status" value="1"/>
</dbReference>
<dbReference type="InterPro" id="IPR006311">
    <property type="entry name" value="TAT_signal"/>
</dbReference>
<dbReference type="SUPFAM" id="SSF53807">
    <property type="entry name" value="Helical backbone' metal receptor"/>
    <property type="match status" value="1"/>
</dbReference>
<accession>A0A6I4NS33</accession>
<dbReference type="PANTHER" id="PTHR30535">
    <property type="entry name" value="VITAMIN B12-BINDING PROTEIN"/>
    <property type="match status" value="1"/>
</dbReference>
<dbReference type="PROSITE" id="PS51257">
    <property type="entry name" value="PROKAR_LIPOPROTEIN"/>
    <property type="match status" value="1"/>
</dbReference>
<organism evidence="4 5">
    <name type="scientific">Agromyces seonyuensis</name>
    <dbReference type="NCBI Taxonomy" id="2662446"/>
    <lineage>
        <taxon>Bacteria</taxon>
        <taxon>Bacillati</taxon>
        <taxon>Actinomycetota</taxon>
        <taxon>Actinomycetes</taxon>
        <taxon>Micrococcales</taxon>
        <taxon>Microbacteriaceae</taxon>
        <taxon>Agromyces</taxon>
    </lineage>
</organism>
<protein>
    <submittedName>
        <fullName evidence="4">ABC transporter substrate-binding protein</fullName>
    </submittedName>
</protein>
<dbReference type="InterPro" id="IPR050902">
    <property type="entry name" value="ABC_Transporter_SBP"/>
</dbReference>
<feature type="domain" description="Fe/B12 periplasmic-binding" evidence="3">
    <location>
        <begin position="110"/>
        <end position="374"/>
    </location>
</feature>
<dbReference type="InterPro" id="IPR002491">
    <property type="entry name" value="ABC_transptr_periplasmic_BD"/>
</dbReference>
<keyword evidence="2" id="KW-0732">Signal</keyword>
<dbReference type="Pfam" id="PF01497">
    <property type="entry name" value="Peripla_BP_2"/>
    <property type="match status" value="1"/>
</dbReference>
<evidence type="ECO:0000313" key="4">
    <source>
        <dbReference type="EMBL" id="MWB97288.1"/>
    </source>
</evidence>
<comment type="similarity">
    <text evidence="1">Belongs to the bacterial solute-binding protein 8 family.</text>
</comment>
<keyword evidence="5" id="KW-1185">Reference proteome</keyword>
<dbReference type="RefSeq" id="WP_160422615.1">
    <property type="nucleotide sequence ID" value="NZ_WSTA01000004.1"/>
</dbReference>
<reference evidence="4 5" key="1">
    <citation type="submission" date="2019-12" db="EMBL/GenBank/DDBJ databases">
        <authorList>
            <person name="Kim Y.S."/>
        </authorList>
    </citation>
    <scope>NUCLEOTIDE SEQUENCE [LARGE SCALE GENOMIC DNA]</scope>
    <source>
        <strain evidence="4 5">MMS17-SY077</strain>
    </source>
</reference>
<feature type="signal peptide" evidence="2">
    <location>
        <begin position="1"/>
        <end position="22"/>
    </location>
</feature>